<proteinExistence type="predicted"/>
<feature type="transmembrane region" description="Helical" evidence="2">
    <location>
        <begin position="299"/>
        <end position="321"/>
    </location>
</feature>
<dbReference type="Proteomes" id="UP000314981">
    <property type="component" value="Chromosome 21"/>
</dbReference>
<reference evidence="3" key="3">
    <citation type="submission" date="2025-09" db="UniProtKB">
        <authorList>
            <consortium name="Ensembl"/>
        </authorList>
    </citation>
    <scope>IDENTIFICATION</scope>
</reference>
<evidence type="ECO:0000256" key="2">
    <source>
        <dbReference type="SAM" id="Phobius"/>
    </source>
</evidence>
<name>A0A4W2CQ98_BOBOX</name>
<dbReference type="AlphaFoldDB" id="A0A4W2CQ98"/>
<protein>
    <submittedName>
        <fullName evidence="3">Uncharacterized protein</fullName>
    </submittedName>
</protein>
<reference evidence="3 4" key="1">
    <citation type="submission" date="2018-11" db="EMBL/GenBank/DDBJ databases">
        <title>Haplotype-resolved cattle genomes.</title>
        <authorList>
            <person name="Low W.Y."/>
            <person name="Tearle R."/>
            <person name="Bickhart D.M."/>
            <person name="Rosen B.D."/>
            <person name="Koren S."/>
            <person name="Rhie A."/>
            <person name="Hiendleder S."/>
            <person name="Phillippy A.M."/>
            <person name="Smith T.P.L."/>
            <person name="Williams J.L."/>
        </authorList>
    </citation>
    <scope>NUCLEOTIDE SEQUENCE [LARGE SCALE GENOMIC DNA]</scope>
</reference>
<feature type="region of interest" description="Disordered" evidence="1">
    <location>
        <begin position="90"/>
        <end position="132"/>
    </location>
</feature>
<keyword evidence="2" id="KW-0472">Membrane</keyword>
<keyword evidence="2" id="KW-1133">Transmembrane helix</keyword>
<keyword evidence="4" id="KW-1185">Reference proteome</keyword>
<organism evidence="3 4">
    <name type="scientific">Bos indicus x Bos taurus</name>
    <name type="common">Hybrid cattle</name>
    <dbReference type="NCBI Taxonomy" id="30522"/>
    <lineage>
        <taxon>Eukaryota</taxon>
        <taxon>Metazoa</taxon>
        <taxon>Chordata</taxon>
        <taxon>Craniata</taxon>
        <taxon>Vertebrata</taxon>
        <taxon>Euteleostomi</taxon>
        <taxon>Mammalia</taxon>
        <taxon>Eutheria</taxon>
        <taxon>Laurasiatheria</taxon>
        <taxon>Artiodactyla</taxon>
        <taxon>Ruminantia</taxon>
        <taxon>Pecora</taxon>
        <taxon>Bovidae</taxon>
        <taxon>Bovinae</taxon>
        <taxon>Bos</taxon>
    </lineage>
</organism>
<reference evidence="3" key="2">
    <citation type="submission" date="2025-08" db="UniProtKB">
        <authorList>
            <consortium name="Ensembl"/>
        </authorList>
    </citation>
    <scope>IDENTIFICATION</scope>
</reference>
<evidence type="ECO:0000313" key="3">
    <source>
        <dbReference type="Ensembl" id="ENSBIXP00000008496.1"/>
    </source>
</evidence>
<accession>A0A4W2CQ98</accession>
<evidence type="ECO:0000256" key="1">
    <source>
        <dbReference type="SAM" id="MobiDB-lite"/>
    </source>
</evidence>
<keyword evidence="2" id="KW-0812">Transmembrane</keyword>
<dbReference type="Ensembl" id="ENSBIXT00000016191.1">
    <property type="protein sequence ID" value="ENSBIXP00000008496.1"/>
    <property type="gene ID" value="ENSBIXG00000001690.1"/>
</dbReference>
<evidence type="ECO:0000313" key="4">
    <source>
        <dbReference type="Proteomes" id="UP000314981"/>
    </source>
</evidence>
<sequence>PWRASPIKALLAAPGAWAPQHGAGCPGRWTRIQRWLLQGPDTGPRASADPCAHFFAPLPAGKRVGALQGFRRVPPSGAGLGAVTWRGVQFPRPARAPPRPQAPSPPPALHQPRAQSQSRAPRGLGTGRHHPAAEGAARFQEPLLAAWPSLASCAGGWTAAAATARTRARAAAATPWICPLWPHRRIPRSLHRGVSFGALTVKPEQRQTPAFQSCLWPFGVAVWFSGRFTAFGLGSKSPCTEFRRCTFCQLPMMGGAFMDSPNEDFSTEYSLFNSSTNVHAASNGQGQPEEPPRSSNDAVLLWIAIIATLGNIVVVGVVYAFTF</sequence>
<feature type="compositionally biased region" description="Pro residues" evidence="1">
    <location>
        <begin position="94"/>
        <end position="109"/>
    </location>
</feature>